<proteinExistence type="predicted"/>
<dbReference type="GO" id="GO:0017038">
    <property type="term" value="P:protein import"/>
    <property type="evidence" value="ECO:0007669"/>
    <property type="project" value="InterPro"/>
</dbReference>
<reference evidence="5 6" key="1">
    <citation type="submission" date="2018-06" db="EMBL/GenBank/DDBJ databases">
        <authorList>
            <consortium name="Pathogen Informatics"/>
            <person name="Doyle S."/>
        </authorList>
    </citation>
    <scope>NUCLEOTIDE SEQUENCE [LARGE SCALE GENOMIC DNA]</scope>
    <source>
        <strain evidence="5 6">NCTC11112</strain>
    </source>
</reference>
<evidence type="ECO:0000313" key="6">
    <source>
        <dbReference type="Proteomes" id="UP000254817"/>
    </source>
</evidence>
<dbReference type="InterPro" id="IPR027417">
    <property type="entry name" value="P-loop_NTPase"/>
</dbReference>
<keyword evidence="2" id="KW-0653">Protein transport</keyword>
<evidence type="ECO:0000256" key="3">
    <source>
        <dbReference type="ARBA" id="ARBA00023010"/>
    </source>
</evidence>
<sequence length="40" mass="4502">MRHFDVQLLGGMVLNERCIAEMRTGEGKTLTATLPAYLKH</sequence>
<dbReference type="GO" id="GO:0043952">
    <property type="term" value="P:protein transport by the Sec complex"/>
    <property type="evidence" value="ECO:0007669"/>
    <property type="project" value="TreeGrafter"/>
</dbReference>
<keyword evidence="1" id="KW-0472">Membrane</keyword>
<dbReference type="AlphaFoldDB" id="A0A376MS28"/>
<dbReference type="InterPro" id="IPR011115">
    <property type="entry name" value="SecA_DEAD"/>
</dbReference>
<dbReference type="PANTHER" id="PTHR30612">
    <property type="entry name" value="SECA INNER MEMBRANE COMPONENT OF SEC PROTEIN SECRETION SYSTEM"/>
    <property type="match status" value="1"/>
</dbReference>
<dbReference type="Proteomes" id="UP000254817">
    <property type="component" value="Unassembled WGS sequence"/>
</dbReference>
<evidence type="ECO:0000256" key="2">
    <source>
        <dbReference type="ARBA" id="ARBA00022927"/>
    </source>
</evidence>
<keyword evidence="3" id="KW-0811">Translocation</keyword>
<dbReference type="GO" id="GO:0006886">
    <property type="term" value="P:intracellular protein transport"/>
    <property type="evidence" value="ECO:0007669"/>
    <property type="project" value="InterPro"/>
</dbReference>
<dbReference type="GO" id="GO:0005829">
    <property type="term" value="C:cytosol"/>
    <property type="evidence" value="ECO:0007669"/>
    <property type="project" value="TreeGrafter"/>
</dbReference>
<dbReference type="EMBL" id="UGAW01000001">
    <property type="protein sequence ID" value="STG52814.1"/>
    <property type="molecule type" value="Genomic_DNA"/>
</dbReference>
<protein>
    <submittedName>
        <fullName evidence="5">Preprotein translocase subunit SecA</fullName>
    </submittedName>
</protein>
<dbReference type="GO" id="GO:0031522">
    <property type="term" value="C:cell envelope Sec protein transport complex"/>
    <property type="evidence" value="ECO:0007669"/>
    <property type="project" value="TreeGrafter"/>
</dbReference>
<evidence type="ECO:0000259" key="4">
    <source>
        <dbReference type="PROSITE" id="PS51196"/>
    </source>
</evidence>
<dbReference type="InterPro" id="IPR014018">
    <property type="entry name" value="SecA_motor_DEAD"/>
</dbReference>
<organism evidence="5 6">
    <name type="scientific">Escherichia coli</name>
    <dbReference type="NCBI Taxonomy" id="562"/>
    <lineage>
        <taxon>Bacteria</taxon>
        <taxon>Pseudomonadati</taxon>
        <taxon>Pseudomonadota</taxon>
        <taxon>Gammaproteobacteria</taxon>
        <taxon>Enterobacterales</taxon>
        <taxon>Enterobacteriaceae</taxon>
        <taxon>Escherichia</taxon>
    </lineage>
</organism>
<dbReference type="PANTHER" id="PTHR30612:SF0">
    <property type="entry name" value="CHLOROPLAST PROTEIN-TRANSPORTING ATPASE"/>
    <property type="match status" value="1"/>
</dbReference>
<evidence type="ECO:0000256" key="1">
    <source>
        <dbReference type="ARBA" id="ARBA00022475"/>
    </source>
</evidence>
<dbReference type="InterPro" id="IPR000185">
    <property type="entry name" value="SecA"/>
</dbReference>
<dbReference type="SUPFAM" id="SSF52540">
    <property type="entry name" value="P-loop containing nucleoside triphosphate hydrolases"/>
    <property type="match status" value="1"/>
</dbReference>
<evidence type="ECO:0000313" key="5">
    <source>
        <dbReference type="EMBL" id="STG52814.1"/>
    </source>
</evidence>
<dbReference type="Pfam" id="PF07517">
    <property type="entry name" value="SecA_DEAD"/>
    <property type="match status" value="1"/>
</dbReference>
<dbReference type="GO" id="GO:0006605">
    <property type="term" value="P:protein targeting"/>
    <property type="evidence" value="ECO:0007669"/>
    <property type="project" value="InterPro"/>
</dbReference>
<name>A0A376MS28_ECOLX</name>
<dbReference type="GO" id="GO:0005886">
    <property type="term" value="C:plasma membrane"/>
    <property type="evidence" value="ECO:0007669"/>
    <property type="project" value="TreeGrafter"/>
</dbReference>
<feature type="domain" description="SecA family profile" evidence="4">
    <location>
        <begin position="1"/>
        <end position="40"/>
    </location>
</feature>
<accession>A0A376MS28</accession>
<dbReference type="PROSITE" id="PS51196">
    <property type="entry name" value="SECA_MOTOR_DEAD"/>
    <property type="match status" value="1"/>
</dbReference>
<keyword evidence="2" id="KW-0813">Transport</keyword>
<gene>
    <name evidence="5" type="primary">secA_2</name>
    <name evidence="5" type="ORF">NCTC11112_03332</name>
</gene>
<dbReference type="Gene3D" id="3.40.50.300">
    <property type="entry name" value="P-loop containing nucleotide triphosphate hydrolases"/>
    <property type="match status" value="1"/>
</dbReference>
<keyword evidence="1" id="KW-1003">Cell membrane</keyword>
<dbReference type="GO" id="GO:0005524">
    <property type="term" value="F:ATP binding"/>
    <property type="evidence" value="ECO:0007669"/>
    <property type="project" value="InterPro"/>
</dbReference>